<feature type="signal peptide" evidence="2">
    <location>
        <begin position="1"/>
        <end position="27"/>
    </location>
</feature>
<gene>
    <name evidence="3" type="ORF">XF3B_07650</name>
</gene>
<evidence type="ECO:0000313" key="3">
    <source>
        <dbReference type="EMBL" id="BCE35734.1"/>
    </source>
</evidence>
<protein>
    <submittedName>
        <fullName evidence="3">Uncharacterized protein</fullName>
    </submittedName>
</protein>
<feature type="region of interest" description="Disordered" evidence="1">
    <location>
        <begin position="247"/>
        <end position="266"/>
    </location>
</feature>
<dbReference type="EMBL" id="AP023093">
    <property type="protein sequence ID" value="BCE35734.1"/>
    <property type="molecule type" value="Genomic_DNA"/>
</dbReference>
<accession>A0A809Y7F3</accession>
<organism evidence="3">
    <name type="scientific">Bradyrhizobium diazoefficiens</name>
    <dbReference type="NCBI Taxonomy" id="1355477"/>
    <lineage>
        <taxon>Bacteria</taxon>
        <taxon>Pseudomonadati</taxon>
        <taxon>Pseudomonadota</taxon>
        <taxon>Alphaproteobacteria</taxon>
        <taxon>Hyphomicrobiales</taxon>
        <taxon>Nitrobacteraceae</taxon>
        <taxon>Bradyrhizobium</taxon>
    </lineage>
</organism>
<feature type="chain" id="PRO_5032650841" evidence="2">
    <location>
        <begin position="28"/>
        <end position="285"/>
    </location>
</feature>
<dbReference type="RefSeq" id="WP_182872460.1">
    <property type="nucleotide sequence ID" value="NZ_AP022639.1"/>
</dbReference>
<evidence type="ECO:0000256" key="2">
    <source>
        <dbReference type="SAM" id="SignalP"/>
    </source>
</evidence>
<sequence>MTRILAVAFAFIAALLAASLSTNRVDADVLLKSKGASSSSAAKAAGGSGLKIAVALTFEKISSIINQFDVRLDARGVKKNTFLGDIPYDGTGRLGNVIFRASGSDRFPIEVTAPFKWKGQIKGFDVIANGDVTIDFGIRAGDDWCKLVEFDEPKVELVQSKAIDLAYVPFASEGVKAAIGGALGDLCGQVSTAASAAWHNLVFPLEFQGKTLFLNVDPKAISIVSASVQDNTVKLGMSLAFDSTLASKRPPNNKPKLPPPNGAVVSNPNSELEAVGSINLGLAFQ</sequence>
<evidence type="ECO:0000256" key="1">
    <source>
        <dbReference type="SAM" id="MobiDB-lite"/>
    </source>
</evidence>
<proteinExistence type="predicted"/>
<name>A0A809Y7F3_9BRAD</name>
<dbReference type="AlphaFoldDB" id="A0A809Y7F3"/>
<reference evidence="3" key="1">
    <citation type="submission" date="2020-05" db="EMBL/GenBank/DDBJ databases">
        <title>Complete genome sequence of Bradyrhizobium diazoefficiens XF3 isolated from soybean nodule.</title>
        <authorList>
            <person name="Noda R."/>
            <person name="Kakizaki K."/>
            <person name="Minamisawa K."/>
        </authorList>
    </citation>
    <scope>NUCLEOTIDE SEQUENCE</scope>
    <source>
        <strain evidence="3">XF3</strain>
    </source>
</reference>
<keyword evidence="2" id="KW-0732">Signal</keyword>
<feature type="compositionally biased region" description="Pro residues" evidence="1">
    <location>
        <begin position="252"/>
        <end position="261"/>
    </location>
</feature>